<keyword evidence="2" id="KW-1185">Reference proteome</keyword>
<organism evidence="1 2">
    <name type="scientific">Posidoniimonas polymericola</name>
    <dbReference type="NCBI Taxonomy" id="2528002"/>
    <lineage>
        <taxon>Bacteria</taxon>
        <taxon>Pseudomonadati</taxon>
        <taxon>Planctomycetota</taxon>
        <taxon>Planctomycetia</taxon>
        <taxon>Pirellulales</taxon>
        <taxon>Lacipirellulaceae</taxon>
        <taxon>Posidoniimonas</taxon>
    </lineage>
</organism>
<dbReference type="AlphaFoldDB" id="A0A5C5YMH1"/>
<proteinExistence type="predicted"/>
<dbReference type="OrthoDB" id="287432at2"/>
<sequence length="90" mass="10118">MPSNRPAPQVLDEEFLIIRAKVLEVAAALDRLDRGAGELAAEPRHAKLRQAIELLLDDQPGRAERLQLLFSREYEPDWRAAMGVGREDGE</sequence>
<dbReference type="RefSeq" id="WP_146587873.1">
    <property type="nucleotide sequence ID" value="NZ_SJPO01000006.1"/>
</dbReference>
<dbReference type="Proteomes" id="UP000318478">
    <property type="component" value="Unassembled WGS sequence"/>
</dbReference>
<name>A0A5C5YMH1_9BACT</name>
<accession>A0A5C5YMH1</accession>
<comment type="caution">
    <text evidence="1">The sequence shown here is derived from an EMBL/GenBank/DDBJ whole genome shotgun (WGS) entry which is preliminary data.</text>
</comment>
<evidence type="ECO:0000313" key="1">
    <source>
        <dbReference type="EMBL" id="TWT75997.1"/>
    </source>
</evidence>
<dbReference type="EMBL" id="SJPO01000006">
    <property type="protein sequence ID" value="TWT75997.1"/>
    <property type="molecule type" value="Genomic_DNA"/>
</dbReference>
<evidence type="ECO:0000313" key="2">
    <source>
        <dbReference type="Proteomes" id="UP000318478"/>
    </source>
</evidence>
<gene>
    <name evidence="1" type="ORF">Pla123a_27830</name>
</gene>
<reference evidence="1 2" key="1">
    <citation type="submission" date="2019-02" db="EMBL/GenBank/DDBJ databases">
        <title>Deep-cultivation of Planctomycetes and their phenomic and genomic characterization uncovers novel biology.</title>
        <authorList>
            <person name="Wiegand S."/>
            <person name="Jogler M."/>
            <person name="Boedeker C."/>
            <person name="Pinto D."/>
            <person name="Vollmers J."/>
            <person name="Rivas-Marin E."/>
            <person name="Kohn T."/>
            <person name="Peeters S.H."/>
            <person name="Heuer A."/>
            <person name="Rast P."/>
            <person name="Oberbeckmann S."/>
            <person name="Bunk B."/>
            <person name="Jeske O."/>
            <person name="Meyerdierks A."/>
            <person name="Storesund J.E."/>
            <person name="Kallscheuer N."/>
            <person name="Luecker S."/>
            <person name="Lage O.M."/>
            <person name="Pohl T."/>
            <person name="Merkel B.J."/>
            <person name="Hornburger P."/>
            <person name="Mueller R.-W."/>
            <person name="Bruemmer F."/>
            <person name="Labrenz M."/>
            <person name="Spormann A.M."/>
            <person name="Op Den Camp H."/>
            <person name="Overmann J."/>
            <person name="Amann R."/>
            <person name="Jetten M.S.M."/>
            <person name="Mascher T."/>
            <person name="Medema M.H."/>
            <person name="Devos D.P."/>
            <person name="Kaster A.-K."/>
            <person name="Ovreas L."/>
            <person name="Rohde M."/>
            <person name="Galperin M.Y."/>
            <person name="Jogler C."/>
        </authorList>
    </citation>
    <scope>NUCLEOTIDE SEQUENCE [LARGE SCALE GENOMIC DNA]</scope>
    <source>
        <strain evidence="1 2">Pla123a</strain>
    </source>
</reference>
<protein>
    <submittedName>
        <fullName evidence="1">Uncharacterized protein</fullName>
    </submittedName>
</protein>